<evidence type="ECO:0000259" key="2">
    <source>
        <dbReference type="Pfam" id="PF13837"/>
    </source>
</evidence>
<feature type="compositionally biased region" description="Polar residues" evidence="1">
    <location>
        <begin position="200"/>
        <end position="210"/>
    </location>
</feature>
<evidence type="ECO:0000313" key="4">
    <source>
        <dbReference type="Proteomes" id="UP001633002"/>
    </source>
</evidence>
<dbReference type="AlphaFoldDB" id="A0ABD3ICN7"/>
<feature type="compositionally biased region" description="Polar residues" evidence="1">
    <location>
        <begin position="262"/>
        <end position="277"/>
    </location>
</feature>
<evidence type="ECO:0000256" key="1">
    <source>
        <dbReference type="SAM" id="MobiDB-lite"/>
    </source>
</evidence>
<accession>A0ABD3ICN7</accession>
<comment type="caution">
    <text evidence="3">The sequence shown here is derived from an EMBL/GenBank/DDBJ whole genome shotgun (WGS) entry which is preliminary data.</text>
</comment>
<gene>
    <name evidence="3" type="ORF">R1sor_019497</name>
</gene>
<reference evidence="3 4" key="1">
    <citation type="submission" date="2024-09" db="EMBL/GenBank/DDBJ databases">
        <title>Chromosome-scale assembly of Riccia sorocarpa.</title>
        <authorList>
            <person name="Paukszto L."/>
        </authorList>
    </citation>
    <scope>NUCLEOTIDE SEQUENCE [LARGE SCALE GENOMIC DNA]</scope>
    <source>
        <strain evidence="3">LP-2024</strain>
        <tissue evidence="3">Aerial parts of the thallus</tissue>
    </source>
</reference>
<feature type="region of interest" description="Disordered" evidence="1">
    <location>
        <begin position="195"/>
        <end position="215"/>
    </location>
</feature>
<dbReference type="InterPro" id="IPR044822">
    <property type="entry name" value="Myb_DNA-bind_4"/>
</dbReference>
<keyword evidence="4" id="KW-1185">Reference proteome</keyword>
<evidence type="ECO:0000313" key="3">
    <source>
        <dbReference type="EMBL" id="KAL3701475.1"/>
    </source>
</evidence>
<dbReference type="PANTHER" id="PTHR33492:SF19">
    <property type="entry name" value="MYB-LIKE DOMAIN-CONTAINING PROTEIN"/>
    <property type="match status" value="1"/>
</dbReference>
<dbReference type="Proteomes" id="UP001633002">
    <property type="component" value="Unassembled WGS sequence"/>
</dbReference>
<dbReference type="PANTHER" id="PTHR33492">
    <property type="entry name" value="OSJNBA0043A12.37 PROTEIN-RELATED"/>
    <property type="match status" value="1"/>
</dbReference>
<feature type="domain" description="Myb/SANT-like DNA-binding" evidence="2">
    <location>
        <begin position="125"/>
        <end position="203"/>
    </location>
</feature>
<organism evidence="3 4">
    <name type="scientific">Riccia sorocarpa</name>
    <dbReference type="NCBI Taxonomy" id="122646"/>
    <lineage>
        <taxon>Eukaryota</taxon>
        <taxon>Viridiplantae</taxon>
        <taxon>Streptophyta</taxon>
        <taxon>Embryophyta</taxon>
        <taxon>Marchantiophyta</taxon>
        <taxon>Marchantiopsida</taxon>
        <taxon>Marchantiidae</taxon>
        <taxon>Marchantiales</taxon>
        <taxon>Ricciaceae</taxon>
        <taxon>Riccia</taxon>
    </lineage>
</organism>
<proteinExistence type="predicted"/>
<sequence length="355" mass="38982">MDARRASFEGSTSGSDNPEPLSPAFIPCNSPSADNTPVMLWSQVPNSQPMFPFMDRPIPLRHPYLQAPFVGHIPAVRTSAPFQVPVPLPPVASVPAPVNFPVVDDTVEAAGGQHGKVRTTTVFTWDHQAILFLIDAKQLEWEEFENTAGRRGVMITAAEKWKRIQDRLASNGVFANVSQIRSKWERLAFDFKKVGDHNKQSGNEPYSSLTAKERRDNRLPANFPKDLFDVIDMWMHRRHSVSGGGISESGASVHEGVHTPTEAASQSGVHSEQLTPDSTKDEAPLEQPPAPAQAGRSLPPDATGISNSETLPLDRCLLIGVLCAVQTVIDFYEDEEDLLSKGPIKRCKTGDSFLW</sequence>
<name>A0ABD3ICN7_9MARC</name>
<dbReference type="EMBL" id="JBJQOH010000001">
    <property type="protein sequence ID" value="KAL3701475.1"/>
    <property type="molecule type" value="Genomic_DNA"/>
</dbReference>
<dbReference type="Pfam" id="PF13837">
    <property type="entry name" value="Myb_DNA-bind_4"/>
    <property type="match status" value="1"/>
</dbReference>
<dbReference type="Gene3D" id="1.10.10.60">
    <property type="entry name" value="Homeodomain-like"/>
    <property type="match status" value="1"/>
</dbReference>
<feature type="region of interest" description="Disordered" evidence="1">
    <location>
        <begin position="1"/>
        <end position="28"/>
    </location>
</feature>
<feature type="region of interest" description="Disordered" evidence="1">
    <location>
        <begin position="259"/>
        <end position="306"/>
    </location>
</feature>
<protein>
    <recommendedName>
        <fullName evidence="2">Myb/SANT-like DNA-binding domain-containing protein</fullName>
    </recommendedName>
</protein>